<evidence type="ECO:0000259" key="1">
    <source>
        <dbReference type="Pfam" id="PF00117"/>
    </source>
</evidence>
<dbReference type="PRINTS" id="PR00099">
    <property type="entry name" value="CPSGATASE"/>
</dbReference>
<dbReference type="InterPro" id="IPR029062">
    <property type="entry name" value="Class_I_gatase-like"/>
</dbReference>
<dbReference type="Gene3D" id="3.40.50.880">
    <property type="match status" value="1"/>
</dbReference>
<dbReference type="AlphaFoldDB" id="A0A914ZCL9"/>
<organism evidence="2 3">
    <name type="scientific">Panagrolaimus superbus</name>
    <dbReference type="NCBI Taxonomy" id="310955"/>
    <lineage>
        <taxon>Eukaryota</taxon>
        <taxon>Metazoa</taxon>
        <taxon>Ecdysozoa</taxon>
        <taxon>Nematoda</taxon>
        <taxon>Chromadorea</taxon>
        <taxon>Rhabditida</taxon>
        <taxon>Tylenchina</taxon>
        <taxon>Panagrolaimomorpha</taxon>
        <taxon>Panagrolaimoidea</taxon>
        <taxon>Panagrolaimidae</taxon>
        <taxon>Panagrolaimus</taxon>
    </lineage>
</organism>
<dbReference type="PRINTS" id="PR00097">
    <property type="entry name" value="ANTSNTHASEII"/>
</dbReference>
<reference evidence="3" key="1">
    <citation type="submission" date="2022-11" db="UniProtKB">
        <authorList>
            <consortium name="WormBaseParasite"/>
        </authorList>
    </citation>
    <scope>IDENTIFICATION</scope>
</reference>
<dbReference type="Pfam" id="PF00117">
    <property type="entry name" value="GATase"/>
    <property type="match status" value="1"/>
</dbReference>
<dbReference type="WBParaSite" id="PSU_v2.g8006.t1">
    <property type="protein sequence ID" value="PSU_v2.g8006.t1"/>
    <property type="gene ID" value="PSU_v2.g8006"/>
</dbReference>
<dbReference type="Proteomes" id="UP000887577">
    <property type="component" value="Unplaced"/>
</dbReference>
<proteinExistence type="predicted"/>
<evidence type="ECO:0000313" key="2">
    <source>
        <dbReference type="Proteomes" id="UP000887577"/>
    </source>
</evidence>
<dbReference type="SUPFAM" id="SSF52317">
    <property type="entry name" value="Class I glutamine amidotransferase-like"/>
    <property type="match status" value="1"/>
</dbReference>
<feature type="domain" description="Glutamine amidotransferase" evidence="1">
    <location>
        <begin position="27"/>
        <end position="119"/>
    </location>
</feature>
<dbReference type="PRINTS" id="PR00096">
    <property type="entry name" value="GATASE"/>
</dbReference>
<keyword evidence="2" id="KW-1185">Reference proteome</keyword>
<protein>
    <submittedName>
        <fullName evidence="3">Glutamine amidotransferase domain-containing protein</fullName>
    </submittedName>
</protein>
<dbReference type="InterPro" id="IPR017926">
    <property type="entry name" value="GATASE"/>
</dbReference>
<name>A0A914ZCL9_9BILA</name>
<accession>A0A914ZCL9</accession>
<evidence type="ECO:0000313" key="3">
    <source>
        <dbReference type="WBParaSite" id="PSU_v2.g8006.t1"/>
    </source>
</evidence>
<sequence length="119" mass="13040">MFDRSKVVSLLYKEPTTFGTGALKIIAVDCGLKYNQIRCLCDRGVTVKVVPYNYPIENETDYDGIFLSNGPGDPSMVSSLIKSLSKILSSKSNPKPIFGICMGHQMLAKAIGAETYKLK</sequence>
<dbReference type="PROSITE" id="PS51273">
    <property type="entry name" value="GATASE_TYPE_1"/>
    <property type="match status" value="1"/>
</dbReference>